<protein>
    <submittedName>
        <fullName evidence="9">Glycosyl transferase</fullName>
    </submittedName>
</protein>
<feature type="transmembrane region" description="Helical" evidence="7">
    <location>
        <begin position="14"/>
        <end position="35"/>
    </location>
</feature>
<reference evidence="9 10" key="1">
    <citation type="submission" date="2022-01" db="EMBL/GenBank/DDBJ databases">
        <title>Desulfofustis limnae sp. nov., a novel mesophilic sulfate-reducing bacterium isolated from marsh soil.</title>
        <authorList>
            <person name="Watanabe M."/>
            <person name="Takahashi A."/>
            <person name="Kojima H."/>
            <person name="Fukui M."/>
        </authorList>
    </citation>
    <scope>NUCLEOTIDE SEQUENCE [LARGE SCALE GENOMIC DNA]</scope>
    <source>
        <strain evidence="9 10">PPLL</strain>
    </source>
</reference>
<dbReference type="InterPro" id="IPR003362">
    <property type="entry name" value="Bact_transf"/>
</dbReference>
<feature type="transmembrane region" description="Helical" evidence="7">
    <location>
        <begin position="78"/>
        <end position="100"/>
    </location>
</feature>
<dbReference type="Pfam" id="PF13727">
    <property type="entry name" value="CoA_binding_3"/>
    <property type="match status" value="1"/>
</dbReference>
<evidence type="ECO:0000256" key="2">
    <source>
        <dbReference type="ARBA" id="ARBA00006464"/>
    </source>
</evidence>
<keyword evidence="4 7" id="KW-0812">Transmembrane</keyword>
<feature type="transmembrane region" description="Helical" evidence="7">
    <location>
        <begin position="277"/>
        <end position="298"/>
    </location>
</feature>
<keyword evidence="6 7" id="KW-0472">Membrane</keyword>
<evidence type="ECO:0000256" key="1">
    <source>
        <dbReference type="ARBA" id="ARBA00004141"/>
    </source>
</evidence>
<evidence type="ECO:0000256" key="4">
    <source>
        <dbReference type="ARBA" id="ARBA00022692"/>
    </source>
</evidence>
<dbReference type="GO" id="GO:0016740">
    <property type="term" value="F:transferase activity"/>
    <property type="evidence" value="ECO:0007669"/>
    <property type="project" value="UniProtKB-KW"/>
</dbReference>
<dbReference type="Gene3D" id="3.40.50.720">
    <property type="entry name" value="NAD(P)-binding Rossmann-like Domain"/>
    <property type="match status" value="1"/>
</dbReference>
<evidence type="ECO:0000256" key="7">
    <source>
        <dbReference type="SAM" id="Phobius"/>
    </source>
</evidence>
<dbReference type="PANTHER" id="PTHR30576:SF21">
    <property type="entry name" value="UDP-GLUCOSE:UNDECAPRENYL-PHOSPHATE GLUCOSE-1-PHOSPHATE TRANSFERASE"/>
    <property type="match status" value="1"/>
</dbReference>
<keyword evidence="10" id="KW-1185">Reference proteome</keyword>
<gene>
    <name evidence="9" type="ORF">DPPLL_19660</name>
</gene>
<name>A0ABN6M406_9BACT</name>
<dbReference type="InterPro" id="IPR017475">
    <property type="entry name" value="EPS_sugar_tfrase"/>
</dbReference>
<dbReference type="Proteomes" id="UP000830055">
    <property type="component" value="Chromosome"/>
</dbReference>
<comment type="similarity">
    <text evidence="2">Belongs to the bacterial sugar transferase family.</text>
</comment>
<organism evidence="9 10">
    <name type="scientific">Desulfofustis limnaeus</name>
    <dbReference type="NCBI Taxonomy" id="2740163"/>
    <lineage>
        <taxon>Bacteria</taxon>
        <taxon>Pseudomonadati</taxon>
        <taxon>Thermodesulfobacteriota</taxon>
        <taxon>Desulfobulbia</taxon>
        <taxon>Desulfobulbales</taxon>
        <taxon>Desulfocapsaceae</taxon>
        <taxon>Desulfofustis</taxon>
    </lineage>
</organism>
<evidence type="ECO:0000313" key="9">
    <source>
        <dbReference type="EMBL" id="BDD87601.1"/>
    </source>
</evidence>
<comment type="subcellular location">
    <subcellularLocation>
        <location evidence="1">Membrane</location>
        <topology evidence="1">Multi-pass membrane protein</topology>
    </subcellularLocation>
</comment>
<evidence type="ECO:0000259" key="8">
    <source>
        <dbReference type="Pfam" id="PF02397"/>
    </source>
</evidence>
<keyword evidence="5 7" id="KW-1133">Transmembrane helix</keyword>
<sequence length="460" mass="52736">MPVFFNKYYPIRNVVFVIGESLLIFSSLLFISWLFKEQTVSDNNVILLVPQVLVVTIVFQLCLYFFDVYELRDDRPLLVMAIKITQAFGSGCIVLAALYYFIPQTVIESRTFWVGCLVIYIVITLWRVTYNYIFKHKLFVQSVAIMGTGEFARDIARELEGRLDTPYRMVAFVGKDTPAYNPNQVPVYKSLNDLHLSLSDRFVDRIVVALDDPRGGMPIDLLLNYKLKGVTIENGITFYERLAGKILVNKVKPSWIIFSKGFTIGRLQAFLKRSADILVSLILLILTSPVMILTIAIIKLESPGPVLYLQQRVGKGRRLFKVMKFRSMVQDAEKNGAVWAVANDARVTRFGKFIRKTRIDELPQLINVLKGEMSVVGPRPERPVFVERLKQIIPFYDIRHDIRPGVTGWAQVCYPYGASEEDALRKLEYDLYYMKNVSFALDMLIIFRTIKTVVFAKGGR</sequence>
<keyword evidence="3 9" id="KW-0808">Transferase</keyword>
<feature type="transmembrane region" description="Helical" evidence="7">
    <location>
        <begin position="47"/>
        <end position="66"/>
    </location>
</feature>
<feature type="domain" description="Bacterial sugar transferase" evidence="8">
    <location>
        <begin position="272"/>
        <end position="454"/>
    </location>
</feature>
<evidence type="ECO:0000256" key="5">
    <source>
        <dbReference type="ARBA" id="ARBA00022989"/>
    </source>
</evidence>
<dbReference type="Pfam" id="PF02397">
    <property type="entry name" value="Bac_transf"/>
    <property type="match status" value="1"/>
</dbReference>
<dbReference type="PANTHER" id="PTHR30576">
    <property type="entry name" value="COLANIC BIOSYNTHESIS UDP-GLUCOSE LIPID CARRIER TRANSFERASE"/>
    <property type="match status" value="1"/>
</dbReference>
<evidence type="ECO:0000313" key="10">
    <source>
        <dbReference type="Proteomes" id="UP000830055"/>
    </source>
</evidence>
<dbReference type="NCBIfam" id="TIGR03025">
    <property type="entry name" value="EPS_sugtrans"/>
    <property type="match status" value="1"/>
</dbReference>
<feature type="transmembrane region" description="Helical" evidence="7">
    <location>
        <begin position="112"/>
        <end position="130"/>
    </location>
</feature>
<dbReference type="InterPro" id="IPR017464">
    <property type="entry name" value="Sugar_tfrase_EpsB_2"/>
</dbReference>
<evidence type="ECO:0000256" key="3">
    <source>
        <dbReference type="ARBA" id="ARBA00022679"/>
    </source>
</evidence>
<accession>A0ABN6M406</accession>
<proteinExistence type="inferred from homology"/>
<dbReference type="NCBIfam" id="TIGR03013">
    <property type="entry name" value="EpsB_2"/>
    <property type="match status" value="1"/>
</dbReference>
<dbReference type="EMBL" id="AP025516">
    <property type="protein sequence ID" value="BDD87601.1"/>
    <property type="molecule type" value="Genomic_DNA"/>
</dbReference>
<evidence type="ECO:0000256" key="6">
    <source>
        <dbReference type="ARBA" id="ARBA00023136"/>
    </source>
</evidence>